<evidence type="ECO:0000256" key="2">
    <source>
        <dbReference type="ARBA" id="ARBA00023163"/>
    </source>
</evidence>
<dbReference type="Proteomes" id="UP000287239">
    <property type="component" value="Unassembled WGS sequence"/>
</dbReference>
<dbReference type="InterPro" id="IPR050661">
    <property type="entry name" value="BglG_antiterminators"/>
</dbReference>
<keyword evidence="5" id="KW-1185">Reference proteome</keyword>
<dbReference type="InterPro" id="IPR007737">
    <property type="entry name" value="Mga_HTH"/>
</dbReference>
<keyword evidence="1" id="KW-0805">Transcription regulation</keyword>
<keyword evidence="2" id="KW-0804">Transcription</keyword>
<reference evidence="4 5" key="1">
    <citation type="submission" date="2017-05" db="EMBL/GenBank/DDBJ databases">
        <title>Vagococcus spp. assemblies.</title>
        <authorList>
            <person name="Gulvik C.A."/>
        </authorList>
    </citation>
    <scope>NUCLEOTIDE SEQUENCE [LARGE SCALE GENOMIC DNA]</scope>
    <source>
        <strain evidence="4 5">NCFB 2777</strain>
    </source>
</reference>
<comment type="caution">
    <text evidence="4">The sequence shown here is derived from an EMBL/GenBank/DDBJ whole genome shotgun (WGS) entry which is preliminary data.</text>
</comment>
<dbReference type="Pfam" id="PF05043">
    <property type="entry name" value="Mga"/>
    <property type="match status" value="1"/>
</dbReference>
<accession>A0A429ZT92</accession>
<dbReference type="OrthoDB" id="1646817at2"/>
<dbReference type="EMBL" id="NGJU01000005">
    <property type="protein sequence ID" value="RST96859.1"/>
    <property type="molecule type" value="Genomic_DNA"/>
</dbReference>
<dbReference type="RefSeq" id="WP_126778818.1">
    <property type="nucleotide sequence ID" value="NZ_NGJU01000005.1"/>
</dbReference>
<proteinExistence type="predicted"/>
<dbReference type="PANTHER" id="PTHR30185">
    <property type="entry name" value="CRYPTIC BETA-GLUCOSIDE BGL OPERON ANTITERMINATOR"/>
    <property type="match status" value="1"/>
</dbReference>
<evidence type="ECO:0000259" key="3">
    <source>
        <dbReference type="Pfam" id="PF05043"/>
    </source>
</evidence>
<feature type="domain" description="Mga helix-turn-helix" evidence="3">
    <location>
        <begin position="78"/>
        <end position="160"/>
    </location>
</feature>
<gene>
    <name evidence="4" type="ORF">CBF35_04610</name>
</gene>
<dbReference type="Gene3D" id="1.10.10.10">
    <property type="entry name" value="Winged helix-like DNA-binding domain superfamily/Winged helix DNA-binding domain"/>
    <property type="match status" value="2"/>
</dbReference>
<name>A0A429ZT92_9ENTE</name>
<dbReference type="InterPro" id="IPR036388">
    <property type="entry name" value="WH-like_DNA-bd_sf"/>
</dbReference>
<evidence type="ECO:0000313" key="5">
    <source>
        <dbReference type="Proteomes" id="UP000287239"/>
    </source>
</evidence>
<evidence type="ECO:0000256" key="1">
    <source>
        <dbReference type="ARBA" id="ARBA00023015"/>
    </source>
</evidence>
<dbReference type="GeneID" id="98567642"/>
<dbReference type="PANTHER" id="PTHR30185:SF18">
    <property type="entry name" value="TRANSCRIPTIONAL REGULATOR MTLR"/>
    <property type="match status" value="1"/>
</dbReference>
<organism evidence="4 5">
    <name type="scientific">Vagococcus salmoninarum</name>
    <dbReference type="NCBI Taxonomy" id="2739"/>
    <lineage>
        <taxon>Bacteria</taxon>
        <taxon>Bacillati</taxon>
        <taxon>Bacillota</taxon>
        <taxon>Bacilli</taxon>
        <taxon>Lactobacillales</taxon>
        <taxon>Enterococcaceae</taxon>
        <taxon>Vagococcus</taxon>
    </lineage>
</organism>
<sequence length="500" mass="58354">MRELLDSSTKRRLEILEQLNRSADWLSSNELANTNKASLRTINSDVHYLKENWFPHLIIETSKKNGVRLSTPPSSHASVVYNSVIENSEAFQLLEKIFFNPHTNIEDWEDEMFISESSLYRIANQLTSSLTHYGLNLQKRPCRVSNQNEIYVRYFYTTFFSEVYGIHDWPFALDRRKTVILARDIFVKSGYQVDEVLIMNLAYVMAVSLERISQGFYSEISHPERITKEMRDPFYEFEEQINSLISVLDLSLNDKLLDDLINSIYFVKAIIIDHVDIIALKSKLADFIELIKVALDLEIDDLSRQNIKNVLTFIYLEHLTYPFDDYMLFNRYEFNGTAIRKNFPSFTKVVEKGLGTMEAEMAFPWLSTFKNEVIYWVMVKWRRLPTILENKKEKASMLVLSDLGEEHANLLAEMIVKNFGTKVKVVAYQESVIFLEEADPAIFEGYDYYVTTFFKDIIPEDKIIVVDAIPSDQDWGKIRRAINKINQIDPALLDYLKKNS</sequence>
<dbReference type="AlphaFoldDB" id="A0A429ZT92"/>
<protein>
    <recommendedName>
        <fullName evidence="3">Mga helix-turn-helix domain-containing protein</fullName>
    </recommendedName>
</protein>
<evidence type="ECO:0000313" key="4">
    <source>
        <dbReference type="EMBL" id="RST96859.1"/>
    </source>
</evidence>